<sequence>MQIWTFTTIVWLGSFAAGLLGSLTGLGGGVVIVPLLALFLHVDIRYAIGASLVSVIATSSGAAAAYVREGYSNIRIGMFLEIATTFGALAGAYLATRVATSWIAVIFGMVLLYSAYLSSRQRTGDVVDQSRDKLATALRLNGSFPGTNGPQSYNVHNVPTGFSLMFAAGTLSGLLGIGSGAVKVLAMDQAMRIPFKVSTTTSNFMIGVTAAASAGVYLSRGYIHPALAMPVMLGVLAGSMLGAKVLVRARVKVLRWVFAGVIVVLGFEMIFNGLSGRL</sequence>
<dbReference type="KEGG" id="aba:Acid345_3912"/>
<reference evidence="9 10" key="1">
    <citation type="journal article" date="2009" name="Appl. Environ. Microbiol.">
        <title>Three genomes from the phylum Acidobacteria provide insight into the lifestyles of these microorganisms in soils.</title>
        <authorList>
            <person name="Ward N.L."/>
            <person name="Challacombe J.F."/>
            <person name="Janssen P.H."/>
            <person name="Henrissat B."/>
            <person name="Coutinho P.M."/>
            <person name="Wu M."/>
            <person name="Xie G."/>
            <person name="Haft D.H."/>
            <person name="Sait M."/>
            <person name="Badger J."/>
            <person name="Barabote R.D."/>
            <person name="Bradley B."/>
            <person name="Brettin T.S."/>
            <person name="Brinkac L.M."/>
            <person name="Bruce D."/>
            <person name="Creasy T."/>
            <person name="Daugherty S.C."/>
            <person name="Davidsen T.M."/>
            <person name="DeBoy R.T."/>
            <person name="Detter J.C."/>
            <person name="Dodson R.J."/>
            <person name="Durkin A.S."/>
            <person name="Ganapathy A."/>
            <person name="Gwinn-Giglio M."/>
            <person name="Han C.S."/>
            <person name="Khouri H."/>
            <person name="Kiss H."/>
            <person name="Kothari S.P."/>
            <person name="Madupu R."/>
            <person name="Nelson K.E."/>
            <person name="Nelson W.C."/>
            <person name="Paulsen I."/>
            <person name="Penn K."/>
            <person name="Ren Q."/>
            <person name="Rosovitz M.J."/>
            <person name="Selengut J.D."/>
            <person name="Shrivastava S."/>
            <person name="Sullivan S.A."/>
            <person name="Tapia R."/>
            <person name="Thompson L.S."/>
            <person name="Watkins K.L."/>
            <person name="Yang Q."/>
            <person name="Yu C."/>
            <person name="Zafar N."/>
            <person name="Zhou L."/>
            <person name="Kuske C.R."/>
        </authorList>
    </citation>
    <scope>NUCLEOTIDE SEQUENCE [LARGE SCALE GENOMIC DNA]</scope>
    <source>
        <strain evidence="9 10">Ellin345</strain>
    </source>
</reference>
<keyword evidence="4 8" id="KW-1003">Cell membrane</keyword>
<evidence type="ECO:0000256" key="2">
    <source>
        <dbReference type="ARBA" id="ARBA00009142"/>
    </source>
</evidence>
<protein>
    <recommendedName>
        <fullName evidence="8">Probable membrane transporter protein</fullName>
    </recommendedName>
</protein>
<dbReference type="InterPro" id="IPR052017">
    <property type="entry name" value="TSUP"/>
</dbReference>
<dbReference type="EMBL" id="CP000360">
    <property type="protein sequence ID" value="ABF42912.1"/>
    <property type="molecule type" value="Genomic_DNA"/>
</dbReference>
<dbReference type="InterPro" id="IPR002781">
    <property type="entry name" value="TM_pro_TauE-like"/>
</dbReference>
<dbReference type="eggNOG" id="COG0730">
    <property type="taxonomic scope" value="Bacteria"/>
</dbReference>
<feature type="transmembrane region" description="Helical" evidence="8">
    <location>
        <begin position="73"/>
        <end position="95"/>
    </location>
</feature>
<keyword evidence="10" id="KW-1185">Reference proteome</keyword>
<evidence type="ECO:0000256" key="1">
    <source>
        <dbReference type="ARBA" id="ARBA00004651"/>
    </source>
</evidence>
<keyword evidence="7 8" id="KW-0472">Membrane</keyword>
<feature type="transmembrane region" description="Helical" evidence="8">
    <location>
        <begin position="253"/>
        <end position="274"/>
    </location>
</feature>
<proteinExistence type="inferred from homology"/>
<dbReference type="STRING" id="204669.Acid345_3912"/>
<accession>Q1IJN8</accession>
<dbReference type="Pfam" id="PF01925">
    <property type="entry name" value="TauE"/>
    <property type="match status" value="1"/>
</dbReference>
<evidence type="ECO:0000256" key="6">
    <source>
        <dbReference type="ARBA" id="ARBA00022989"/>
    </source>
</evidence>
<feature type="transmembrane region" description="Helical" evidence="8">
    <location>
        <begin position="222"/>
        <end position="241"/>
    </location>
</feature>
<evidence type="ECO:0000256" key="4">
    <source>
        <dbReference type="ARBA" id="ARBA00022475"/>
    </source>
</evidence>
<keyword evidence="3" id="KW-0813">Transport</keyword>
<evidence type="ECO:0000313" key="9">
    <source>
        <dbReference type="EMBL" id="ABF42912.1"/>
    </source>
</evidence>
<feature type="transmembrane region" description="Helical" evidence="8">
    <location>
        <begin position="102"/>
        <end position="119"/>
    </location>
</feature>
<keyword evidence="5 8" id="KW-0812">Transmembrane</keyword>
<evidence type="ECO:0000256" key="3">
    <source>
        <dbReference type="ARBA" id="ARBA00022448"/>
    </source>
</evidence>
<evidence type="ECO:0000256" key="7">
    <source>
        <dbReference type="ARBA" id="ARBA00023136"/>
    </source>
</evidence>
<dbReference type="RefSeq" id="WP_011524711.1">
    <property type="nucleotide sequence ID" value="NC_008009.1"/>
</dbReference>
<evidence type="ECO:0000313" key="10">
    <source>
        <dbReference type="Proteomes" id="UP000002432"/>
    </source>
</evidence>
<name>Q1IJN8_KORVE</name>
<dbReference type="Proteomes" id="UP000002432">
    <property type="component" value="Chromosome"/>
</dbReference>
<dbReference type="PANTHER" id="PTHR30269:SF23">
    <property type="entry name" value="MEMBRANE TRANSPORTER PROTEIN YDHB-RELATED"/>
    <property type="match status" value="1"/>
</dbReference>
<dbReference type="OrthoDB" id="9777163at2"/>
<keyword evidence="6 8" id="KW-1133">Transmembrane helix</keyword>
<feature type="transmembrane region" description="Helical" evidence="8">
    <location>
        <begin position="12"/>
        <end position="39"/>
    </location>
</feature>
<organism evidence="9 10">
    <name type="scientific">Koribacter versatilis (strain Ellin345)</name>
    <dbReference type="NCBI Taxonomy" id="204669"/>
    <lineage>
        <taxon>Bacteria</taxon>
        <taxon>Pseudomonadati</taxon>
        <taxon>Acidobacteriota</taxon>
        <taxon>Terriglobia</taxon>
        <taxon>Terriglobales</taxon>
        <taxon>Candidatus Korobacteraceae</taxon>
        <taxon>Candidatus Korobacter</taxon>
    </lineage>
</organism>
<comment type="similarity">
    <text evidence="2 8">Belongs to the 4-toluene sulfonate uptake permease (TSUP) (TC 2.A.102) family.</text>
</comment>
<dbReference type="EnsemblBacteria" id="ABF42912">
    <property type="protein sequence ID" value="ABF42912"/>
    <property type="gene ID" value="Acid345_3912"/>
</dbReference>
<feature type="transmembrane region" description="Helical" evidence="8">
    <location>
        <begin position="197"/>
        <end position="216"/>
    </location>
</feature>
<feature type="transmembrane region" description="Helical" evidence="8">
    <location>
        <begin position="46"/>
        <end position="67"/>
    </location>
</feature>
<gene>
    <name evidence="9" type="ordered locus">Acid345_3912</name>
</gene>
<feature type="transmembrane region" description="Helical" evidence="8">
    <location>
        <begin position="162"/>
        <end position="185"/>
    </location>
</feature>
<evidence type="ECO:0000256" key="5">
    <source>
        <dbReference type="ARBA" id="ARBA00022692"/>
    </source>
</evidence>
<dbReference type="AlphaFoldDB" id="Q1IJN8"/>
<dbReference type="PANTHER" id="PTHR30269">
    <property type="entry name" value="TRANSMEMBRANE PROTEIN YFCA"/>
    <property type="match status" value="1"/>
</dbReference>
<evidence type="ECO:0000256" key="8">
    <source>
        <dbReference type="RuleBase" id="RU363041"/>
    </source>
</evidence>
<dbReference type="HOGENOM" id="CLU_045498_5_2_0"/>
<dbReference type="GO" id="GO:0005886">
    <property type="term" value="C:plasma membrane"/>
    <property type="evidence" value="ECO:0007669"/>
    <property type="project" value="UniProtKB-SubCell"/>
</dbReference>
<comment type="subcellular location">
    <subcellularLocation>
        <location evidence="1 8">Cell membrane</location>
        <topology evidence="1 8">Multi-pass membrane protein</topology>
    </subcellularLocation>
</comment>